<dbReference type="OrthoDB" id="9795206at2"/>
<name>A0A433XZ94_9BACL</name>
<dbReference type="PANTHER" id="PTHR43415:SF3">
    <property type="entry name" value="GNAT-FAMILY ACETYLTRANSFERASE"/>
    <property type="match status" value="1"/>
</dbReference>
<proteinExistence type="predicted"/>
<accession>A0A433XZ94</accession>
<reference evidence="2 3" key="1">
    <citation type="submission" date="2018-12" db="EMBL/GenBank/DDBJ databases">
        <authorList>
            <person name="Sun L."/>
            <person name="Chen Z."/>
        </authorList>
    </citation>
    <scope>NUCLEOTIDE SEQUENCE [LARGE SCALE GENOMIC DNA]</scope>
    <source>
        <strain evidence="2 3">DSM 15890</strain>
    </source>
</reference>
<dbReference type="PANTHER" id="PTHR43415">
    <property type="entry name" value="SPERMIDINE N(1)-ACETYLTRANSFERASE"/>
    <property type="match status" value="1"/>
</dbReference>
<evidence type="ECO:0000259" key="1">
    <source>
        <dbReference type="PROSITE" id="PS51186"/>
    </source>
</evidence>
<dbReference type="PROSITE" id="PS51186">
    <property type="entry name" value="GNAT"/>
    <property type="match status" value="1"/>
</dbReference>
<dbReference type="InterPro" id="IPR000182">
    <property type="entry name" value="GNAT_dom"/>
</dbReference>
<gene>
    <name evidence="2" type="ORF">EJP82_25025</name>
</gene>
<feature type="domain" description="N-acetyltransferase" evidence="1">
    <location>
        <begin position="12"/>
        <end position="175"/>
    </location>
</feature>
<sequence>MKAVRFLEGQKVYLRPIDVEDAGWYFESLYDSEVRKLTGTQKHHTKEQIVQYIEKKAQDESSVLLVIAERETDIPVGDIALGDIDPMNRNAYIRIAINNSTYMGMGYGTEAMLLLLNYGFGVLNLHRIELNVYSYNQRAIHVYEKLGFKREGVQREMLFYDHAYHDSILMSILESEFRAIHQLN</sequence>
<dbReference type="GO" id="GO:0016747">
    <property type="term" value="F:acyltransferase activity, transferring groups other than amino-acyl groups"/>
    <property type="evidence" value="ECO:0007669"/>
    <property type="project" value="InterPro"/>
</dbReference>
<organism evidence="2 3">
    <name type="scientific">Paenibacillus anaericanus</name>
    <dbReference type="NCBI Taxonomy" id="170367"/>
    <lineage>
        <taxon>Bacteria</taxon>
        <taxon>Bacillati</taxon>
        <taxon>Bacillota</taxon>
        <taxon>Bacilli</taxon>
        <taxon>Bacillales</taxon>
        <taxon>Paenibacillaceae</taxon>
        <taxon>Paenibacillus</taxon>
    </lineage>
</organism>
<dbReference type="EMBL" id="RZNY01000036">
    <property type="protein sequence ID" value="RUT40491.1"/>
    <property type="molecule type" value="Genomic_DNA"/>
</dbReference>
<dbReference type="InterPro" id="IPR016181">
    <property type="entry name" value="Acyl_CoA_acyltransferase"/>
</dbReference>
<evidence type="ECO:0000313" key="3">
    <source>
        <dbReference type="Proteomes" id="UP000279446"/>
    </source>
</evidence>
<comment type="caution">
    <text evidence="2">The sequence shown here is derived from an EMBL/GenBank/DDBJ whole genome shotgun (WGS) entry which is preliminary data.</text>
</comment>
<dbReference type="Proteomes" id="UP000279446">
    <property type="component" value="Unassembled WGS sequence"/>
</dbReference>
<dbReference type="RefSeq" id="WP_127194788.1">
    <property type="nucleotide sequence ID" value="NZ_RZNY01000036.1"/>
</dbReference>
<keyword evidence="3" id="KW-1185">Reference proteome</keyword>
<keyword evidence="2" id="KW-0808">Transferase</keyword>
<evidence type="ECO:0000313" key="2">
    <source>
        <dbReference type="EMBL" id="RUT40491.1"/>
    </source>
</evidence>
<dbReference type="Pfam" id="PF13302">
    <property type="entry name" value="Acetyltransf_3"/>
    <property type="match status" value="1"/>
</dbReference>
<protein>
    <submittedName>
        <fullName evidence="2">N-acetyltransferase</fullName>
    </submittedName>
</protein>
<dbReference type="SUPFAM" id="SSF55729">
    <property type="entry name" value="Acyl-CoA N-acyltransferases (Nat)"/>
    <property type="match status" value="1"/>
</dbReference>
<dbReference type="Gene3D" id="3.40.630.30">
    <property type="match status" value="1"/>
</dbReference>
<dbReference type="AlphaFoldDB" id="A0A433XZ94"/>